<name>M4QGE5_MORCA</name>
<dbReference type="EMBL" id="KC463021">
    <property type="protein sequence ID" value="AGH27434.1"/>
    <property type="molecule type" value="Genomic_DNA"/>
</dbReference>
<feature type="non-terminal residue" evidence="1">
    <location>
        <position position="300"/>
    </location>
</feature>
<evidence type="ECO:0000313" key="1">
    <source>
        <dbReference type="EMBL" id="AGH27434.1"/>
    </source>
</evidence>
<organism evidence="1">
    <name type="scientific">Moraxella catarrhalis</name>
    <name type="common">Branhamella catarrhalis</name>
    <dbReference type="NCBI Taxonomy" id="480"/>
    <lineage>
        <taxon>Bacteria</taxon>
        <taxon>Pseudomonadati</taxon>
        <taxon>Pseudomonadota</taxon>
        <taxon>Gammaproteobacteria</taxon>
        <taxon>Moraxellales</taxon>
        <taxon>Moraxellaceae</taxon>
        <taxon>Moraxella</taxon>
    </lineage>
</organism>
<feature type="non-terminal residue" evidence="1">
    <location>
        <position position="1"/>
    </location>
</feature>
<dbReference type="AlphaFoldDB" id="M4QGE5"/>
<dbReference type="Pfam" id="PF06435">
    <property type="entry name" value="DUF1079"/>
    <property type="match status" value="2"/>
</dbReference>
<dbReference type="InterPro" id="IPR008378">
    <property type="entry name" value="Ubiq_surface"/>
</dbReference>
<accession>M4QGE5</accession>
<dbReference type="PRINTS" id="PR01804">
    <property type="entry name" value="UBIQUITOUSSP"/>
</dbReference>
<reference evidence="1" key="2">
    <citation type="submission" date="2013-01" db="EMBL/GenBank/DDBJ databases">
        <authorList>
            <person name="Su Y.-C."/>
            <person name="Hallstrom B.M."/>
            <person name="Bernhard S."/>
            <person name="Singh B."/>
            <person name="Riesbeck K."/>
        </authorList>
    </citation>
    <scope>NUCLEOTIDE SEQUENCE</scope>
    <source>
        <strain evidence="1">KR479</strain>
    </source>
</reference>
<sequence>ALIVGLGAASTANAQQQPQSPKLPAETFLPDLGELSKNGKGNSDDYNNILSQYHNMIIGKTSFISEVDNATQQTNDNTALKFYSDSEKTRPSSMLFDQILTNQMLNGFKEGQPIIPVDENGNIITREDEIVDPGTKSKKKVRSVTTKIATAEDVANSPYSRGIQGDIDELYSISHEVNDYLKEINIYNEKQTDAIDALNKASSENTQNIAKNQEDIADNINNIYELAQQQDQHSSDIKTLKKNVEEGLLELSGHLIDQKADLTKDIKTLESNVEEGLLDLSGRLIDQKADLTKDIKTLES</sequence>
<protein>
    <submittedName>
        <fullName evidence="1">Ubiquitous surface protein A2</fullName>
    </submittedName>
</protein>
<dbReference type="InterPro" id="IPR010494">
    <property type="entry name" value="DUF1079"/>
</dbReference>
<dbReference type="Gene3D" id="1.20.5.340">
    <property type="match status" value="1"/>
</dbReference>
<reference evidence="1" key="1">
    <citation type="journal article" date="2013" name="Microbes Infect.">
        <title>Impact of sequence diversity in the Moraxella catarrhalis UspA2/UspA2H head domain on vitronectin binding and antigenic variation.</title>
        <authorList>
            <person name="Su Y.C."/>
            <person name="Hallstrom B.M."/>
            <person name="Bernhard S."/>
            <person name="Singh B."/>
            <person name="Riesbeck K."/>
        </authorList>
    </citation>
    <scope>NUCLEOTIDE SEQUENCE</scope>
    <source>
        <strain evidence="1">KR479</strain>
    </source>
</reference>
<proteinExistence type="predicted"/>